<dbReference type="FunFam" id="3.20.20.10:FF:000002">
    <property type="entry name" value="Alanine racemase"/>
    <property type="match status" value="1"/>
</dbReference>
<dbReference type="STRING" id="889378.Spiaf_2746"/>
<reference evidence="10" key="1">
    <citation type="journal article" date="2013" name="Stand. Genomic Sci.">
        <title>Complete genome sequence of the halophilic bacterium Spirochaeta africana type strain (Z-7692(T)) from the alkaline Lake Magadi in the East African Rift.</title>
        <authorList>
            <person name="Liolos K."/>
            <person name="Abt B."/>
            <person name="Scheuner C."/>
            <person name="Teshima H."/>
            <person name="Held B."/>
            <person name="Lapidus A."/>
            <person name="Nolan M."/>
            <person name="Lucas S."/>
            <person name="Deshpande S."/>
            <person name="Cheng J.F."/>
            <person name="Tapia R."/>
            <person name="Goodwin L.A."/>
            <person name="Pitluck S."/>
            <person name="Pagani I."/>
            <person name="Ivanova N."/>
            <person name="Mavromatis K."/>
            <person name="Mikhailova N."/>
            <person name="Huntemann M."/>
            <person name="Pati A."/>
            <person name="Chen A."/>
            <person name="Palaniappan K."/>
            <person name="Land M."/>
            <person name="Rohde M."/>
            <person name="Tindall B.J."/>
            <person name="Detter J.C."/>
            <person name="Goker M."/>
            <person name="Bristow J."/>
            <person name="Eisen J.A."/>
            <person name="Markowitz V."/>
            <person name="Hugenholtz P."/>
            <person name="Woyke T."/>
            <person name="Klenk H.P."/>
            <person name="Kyrpides N.C."/>
        </authorList>
    </citation>
    <scope>NUCLEOTIDE SEQUENCE</scope>
    <source>
        <strain evidence="10">ATCC 700263 / DSM 8902 / Z-7692</strain>
    </source>
</reference>
<evidence type="ECO:0000256" key="1">
    <source>
        <dbReference type="ARBA" id="ARBA00000316"/>
    </source>
</evidence>
<feature type="domain" description="Alanine racemase C-terminal" evidence="8">
    <location>
        <begin position="254"/>
        <end position="391"/>
    </location>
</feature>
<dbReference type="GO" id="GO:0009252">
    <property type="term" value="P:peptidoglycan biosynthetic process"/>
    <property type="evidence" value="ECO:0007669"/>
    <property type="project" value="TreeGrafter"/>
</dbReference>
<dbReference type="HAMAP" id="MF_01201">
    <property type="entry name" value="Ala_racemase"/>
    <property type="match status" value="1"/>
</dbReference>
<dbReference type="HOGENOM" id="CLU_028393_2_2_12"/>
<dbReference type="PATRIC" id="fig|889378.3.peg.2719"/>
<dbReference type="InterPro" id="IPR001608">
    <property type="entry name" value="Ala_racemase_N"/>
</dbReference>
<proteinExistence type="inferred from homology"/>
<sequence>MFYSTLFFMRPTRALVHISAIRHNIRLIREQYIRQAAAEPIICAAVKANAYGHGAVEVARAVLDAGAACLGVAVPEEGIELRQAGISAAILLFSPFFPEESTAIAENNLVPMVFDAERITALNAAAERSGRTTDVYLKIDTGMGRVGCSMPQAVELATAIQSSRGLRLVGLATHFAASDGSSLDFARTQLGRFRDAAATLRAADIDPGILSAANSGAVITMPDSAGLDMARPGIMIYGYYPSHDVSRPLQLQPAMTLESAVGFIKQVPAGTPISYGMTYTTARETRIATIPIGYADGVFRALSNRGRVWIKGRTYPIVGRICMDQLMVDIGMDSGITLYDRAVLFGPPQPAPAHTPWPEDPPTAEEVADLCDTIPYEITCAVSGRIPRVYVD</sequence>
<dbReference type="KEGG" id="sfc:Spiaf_2746"/>
<dbReference type="InterPro" id="IPR000821">
    <property type="entry name" value="Ala_racemase"/>
</dbReference>
<dbReference type="Pfam" id="PF00842">
    <property type="entry name" value="Ala_racemase_C"/>
    <property type="match status" value="1"/>
</dbReference>
<dbReference type="SUPFAM" id="SSF51419">
    <property type="entry name" value="PLP-binding barrel"/>
    <property type="match status" value="1"/>
</dbReference>
<dbReference type="Proteomes" id="UP000007383">
    <property type="component" value="Chromosome"/>
</dbReference>
<evidence type="ECO:0000313" key="9">
    <source>
        <dbReference type="EMBL" id="AFG38770.1"/>
    </source>
</evidence>
<keyword evidence="10" id="KW-1185">Reference proteome</keyword>
<keyword evidence="3 5" id="KW-0663">Pyridoxal phosphate</keyword>
<dbReference type="OrthoDB" id="9813814at2"/>
<organism evidence="9 10">
    <name type="scientific">Spirochaeta africana (strain ATCC 700263 / DSM 8902 / Z-7692)</name>
    <dbReference type="NCBI Taxonomy" id="889378"/>
    <lineage>
        <taxon>Bacteria</taxon>
        <taxon>Pseudomonadati</taxon>
        <taxon>Spirochaetota</taxon>
        <taxon>Spirochaetia</taxon>
        <taxon>Spirochaetales</taxon>
        <taxon>Spirochaetaceae</taxon>
        <taxon>Spirochaeta</taxon>
    </lineage>
</organism>
<evidence type="ECO:0000256" key="5">
    <source>
        <dbReference type="HAMAP-Rule" id="MF_01201"/>
    </source>
</evidence>
<dbReference type="UniPathway" id="UPA00042">
    <property type="reaction ID" value="UER00497"/>
</dbReference>
<dbReference type="InterPro" id="IPR029066">
    <property type="entry name" value="PLP-binding_barrel"/>
</dbReference>
<dbReference type="CDD" id="cd00430">
    <property type="entry name" value="PLPDE_III_AR"/>
    <property type="match status" value="1"/>
</dbReference>
<evidence type="ECO:0000256" key="7">
    <source>
        <dbReference type="PIRSR" id="PIRSR600821-52"/>
    </source>
</evidence>
<feature type="binding site" evidence="5 7">
    <location>
        <position position="323"/>
    </location>
    <ligand>
        <name>substrate</name>
    </ligand>
</feature>
<dbReference type="EC" id="5.1.1.1" evidence="5"/>
<dbReference type="EMBL" id="CP003282">
    <property type="protein sequence ID" value="AFG38770.1"/>
    <property type="molecule type" value="Genomic_DNA"/>
</dbReference>
<keyword evidence="4 5" id="KW-0413">Isomerase</keyword>
<name>H9UMM7_SPIAZ</name>
<dbReference type="NCBIfam" id="TIGR00492">
    <property type="entry name" value="alr"/>
    <property type="match status" value="1"/>
</dbReference>
<dbReference type="PRINTS" id="PR00992">
    <property type="entry name" value="ALARACEMASE"/>
</dbReference>
<evidence type="ECO:0000313" key="10">
    <source>
        <dbReference type="Proteomes" id="UP000007383"/>
    </source>
</evidence>
<evidence type="ECO:0000259" key="8">
    <source>
        <dbReference type="SMART" id="SM01005"/>
    </source>
</evidence>
<protein>
    <recommendedName>
        <fullName evidence="5">Alanine racemase</fullName>
        <ecNumber evidence="5">5.1.1.1</ecNumber>
    </recommendedName>
</protein>
<feature type="modified residue" description="N6-(pyridoxal phosphate)lysine" evidence="5 6">
    <location>
        <position position="47"/>
    </location>
</feature>
<dbReference type="InterPro" id="IPR009006">
    <property type="entry name" value="Ala_racemase/Decarboxylase_C"/>
</dbReference>
<gene>
    <name evidence="9" type="ordered locus">Spiaf_2746</name>
</gene>
<comment type="catalytic activity">
    <reaction evidence="1 5">
        <text>L-alanine = D-alanine</text>
        <dbReference type="Rhea" id="RHEA:20249"/>
        <dbReference type="ChEBI" id="CHEBI:57416"/>
        <dbReference type="ChEBI" id="CHEBI:57972"/>
        <dbReference type="EC" id="5.1.1.1"/>
    </reaction>
</comment>
<dbReference type="InterPro" id="IPR011079">
    <property type="entry name" value="Ala_racemase_C"/>
</dbReference>
<dbReference type="InterPro" id="IPR020622">
    <property type="entry name" value="Ala_racemase_pyridoxalP-BS"/>
</dbReference>
<dbReference type="Gene3D" id="2.40.37.10">
    <property type="entry name" value="Lyase, Ornithine Decarboxylase, Chain A, domain 1"/>
    <property type="match status" value="1"/>
</dbReference>
<feature type="binding site" evidence="5 7">
    <location>
        <position position="145"/>
    </location>
    <ligand>
        <name>substrate</name>
    </ligand>
</feature>
<dbReference type="SUPFAM" id="SSF50621">
    <property type="entry name" value="Alanine racemase C-terminal domain-like"/>
    <property type="match status" value="1"/>
</dbReference>
<dbReference type="Gene3D" id="3.20.20.10">
    <property type="entry name" value="Alanine racemase"/>
    <property type="match status" value="1"/>
</dbReference>
<evidence type="ECO:0000256" key="3">
    <source>
        <dbReference type="ARBA" id="ARBA00022898"/>
    </source>
</evidence>
<dbReference type="GO" id="GO:0030170">
    <property type="term" value="F:pyridoxal phosphate binding"/>
    <property type="evidence" value="ECO:0007669"/>
    <property type="project" value="UniProtKB-UniRule"/>
</dbReference>
<dbReference type="AlphaFoldDB" id="H9UMM7"/>
<evidence type="ECO:0000256" key="4">
    <source>
        <dbReference type="ARBA" id="ARBA00023235"/>
    </source>
</evidence>
<feature type="active site" description="Proton acceptor; specific for D-alanine" evidence="5">
    <location>
        <position position="47"/>
    </location>
</feature>
<dbReference type="PROSITE" id="PS00395">
    <property type="entry name" value="ALANINE_RACEMASE"/>
    <property type="match status" value="1"/>
</dbReference>
<dbReference type="PANTHER" id="PTHR30511">
    <property type="entry name" value="ALANINE RACEMASE"/>
    <property type="match status" value="1"/>
</dbReference>
<dbReference type="GO" id="GO:0005829">
    <property type="term" value="C:cytosol"/>
    <property type="evidence" value="ECO:0007669"/>
    <property type="project" value="TreeGrafter"/>
</dbReference>
<comment type="similarity">
    <text evidence="5">Belongs to the alanine racemase family.</text>
</comment>
<accession>H9UMM7</accession>
<dbReference type="eggNOG" id="COG0787">
    <property type="taxonomic scope" value="Bacteria"/>
</dbReference>
<evidence type="ECO:0000256" key="6">
    <source>
        <dbReference type="PIRSR" id="PIRSR600821-50"/>
    </source>
</evidence>
<comment type="cofactor">
    <cofactor evidence="2 5 6">
        <name>pyridoxal 5'-phosphate</name>
        <dbReference type="ChEBI" id="CHEBI:597326"/>
    </cofactor>
</comment>
<evidence type="ECO:0000256" key="2">
    <source>
        <dbReference type="ARBA" id="ARBA00001933"/>
    </source>
</evidence>
<dbReference type="GO" id="GO:0030632">
    <property type="term" value="P:D-alanine biosynthetic process"/>
    <property type="evidence" value="ECO:0007669"/>
    <property type="project" value="UniProtKB-UniRule"/>
</dbReference>
<comment type="pathway">
    <text evidence="5">Amino-acid biosynthesis; D-alanine biosynthesis; D-alanine from L-alanine: step 1/1.</text>
</comment>
<dbReference type="Pfam" id="PF01168">
    <property type="entry name" value="Ala_racemase_N"/>
    <property type="match status" value="1"/>
</dbReference>
<dbReference type="SMART" id="SM01005">
    <property type="entry name" value="Ala_racemase_C"/>
    <property type="match status" value="1"/>
</dbReference>
<feature type="active site" description="Proton acceptor; specific for L-alanine" evidence="5">
    <location>
        <position position="275"/>
    </location>
</feature>
<comment type="function">
    <text evidence="5">Catalyzes the interconversion of L-alanine and D-alanine. May also act on other amino acids.</text>
</comment>
<dbReference type="GO" id="GO:0008784">
    <property type="term" value="F:alanine racemase activity"/>
    <property type="evidence" value="ECO:0007669"/>
    <property type="project" value="UniProtKB-UniRule"/>
</dbReference>
<dbReference type="PANTHER" id="PTHR30511:SF0">
    <property type="entry name" value="ALANINE RACEMASE, CATABOLIC-RELATED"/>
    <property type="match status" value="1"/>
</dbReference>